<keyword evidence="3" id="KW-0251">Elongation factor</keyword>
<dbReference type="GO" id="GO:0003746">
    <property type="term" value="F:translation elongation factor activity"/>
    <property type="evidence" value="ECO:0007669"/>
    <property type="project" value="UniProtKB-KW"/>
</dbReference>
<evidence type="ECO:0000256" key="1">
    <source>
        <dbReference type="ARBA" id="ARBA00007249"/>
    </source>
</evidence>
<dbReference type="CDD" id="cd03693">
    <property type="entry name" value="EF1_alpha_II"/>
    <property type="match status" value="1"/>
</dbReference>
<dbReference type="PANTHER" id="PTHR44830">
    <property type="entry name" value="ELONGATION FACTOR 1 ALPHA"/>
    <property type="match status" value="1"/>
</dbReference>
<dbReference type="SUPFAM" id="SSF50447">
    <property type="entry name" value="Translation proteins"/>
    <property type="match status" value="1"/>
</dbReference>
<evidence type="ECO:0000256" key="2">
    <source>
        <dbReference type="ARBA" id="ARBA00022741"/>
    </source>
</evidence>
<evidence type="ECO:0000256" key="3">
    <source>
        <dbReference type="ARBA" id="ARBA00022768"/>
    </source>
</evidence>
<dbReference type="InterPro" id="IPR004161">
    <property type="entry name" value="EFTu-like_2"/>
</dbReference>
<gene>
    <name evidence="9" type="ORF">OVN521_LOCUS5953</name>
    <name evidence="8" type="ORF">WKI299_LOCUS12748</name>
</gene>
<dbReference type="Pfam" id="PF03144">
    <property type="entry name" value="GTP_EFTU_D2"/>
    <property type="match status" value="1"/>
</dbReference>
<keyword evidence="11" id="KW-1185">Reference proteome</keyword>
<dbReference type="Proteomes" id="UP000663866">
    <property type="component" value="Unassembled WGS sequence"/>
</dbReference>
<dbReference type="Proteomes" id="UP000663856">
    <property type="component" value="Unassembled WGS sequence"/>
</dbReference>
<dbReference type="Gene3D" id="2.40.30.10">
    <property type="entry name" value="Translation factors"/>
    <property type="match status" value="2"/>
</dbReference>
<dbReference type="EMBL" id="CAJNRF010004770">
    <property type="protein sequence ID" value="CAF2064289.1"/>
    <property type="molecule type" value="Genomic_DNA"/>
</dbReference>
<proteinExistence type="inferred from homology"/>
<sequence>MPWFKGWIKEINEGRTVCKTFLEILDVIIQLRRFVDKPLRLSVQDIYKVSGIGTVVVGRVDTGVLKVGMPICFAPSNLTSTVRSIEMQYTNLQEALSGNIVGFNVGKIRAKELRRGLICSDTKNDPAREAASFIALIAMLNSPSEIELGDKLMVYCHTARITCQLVEFLDKIDYQTGETIEASSKFIKPGDLATVKLVLLQPACVENFQEYPSLGHFTIRQMNHTVAVGITKDVENMTTVSYDNPTSNIDMYY</sequence>
<dbReference type="EMBL" id="CAJOBG010000609">
    <property type="protein sequence ID" value="CAF3836021.1"/>
    <property type="molecule type" value="Genomic_DNA"/>
</dbReference>
<feature type="domain" description="Translation elongation factor EFTu-like" evidence="6">
    <location>
        <begin position="53"/>
        <end position="117"/>
    </location>
</feature>
<name>A0A816QUE2_9BILA</name>
<dbReference type="FunFam" id="2.40.30.10:FF:000005">
    <property type="entry name" value="Elongation factor 1-alpha"/>
    <property type="match status" value="1"/>
</dbReference>
<comment type="caution">
    <text evidence="8">The sequence shown here is derived from an EMBL/GenBank/DDBJ whole genome shotgun (WGS) entry which is preliminary data.</text>
</comment>
<organism evidence="8 10">
    <name type="scientific">Rotaria magnacalcarata</name>
    <dbReference type="NCBI Taxonomy" id="392030"/>
    <lineage>
        <taxon>Eukaryota</taxon>
        <taxon>Metazoa</taxon>
        <taxon>Spiralia</taxon>
        <taxon>Gnathifera</taxon>
        <taxon>Rotifera</taxon>
        <taxon>Eurotatoria</taxon>
        <taxon>Bdelloidea</taxon>
        <taxon>Philodinida</taxon>
        <taxon>Philodinidae</taxon>
        <taxon>Rotaria</taxon>
    </lineage>
</organism>
<evidence type="ECO:0000259" key="7">
    <source>
        <dbReference type="Pfam" id="PF22594"/>
    </source>
</evidence>
<dbReference type="InterPro" id="IPR009001">
    <property type="entry name" value="Transl_elong_EF1A/Init_IF2_C"/>
</dbReference>
<evidence type="ECO:0000259" key="6">
    <source>
        <dbReference type="Pfam" id="PF03144"/>
    </source>
</evidence>
<evidence type="ECO:0008006" key="12">
    <source>
        <dbReference type="Google" id="ProtNLM"/>
    </source>
</evidence>
<dbReference type="SUPFAM" id="SSF50465">
    <property type="entry name" value="EF-Tu/eEF-1alpha/eIF2-gamma C-terminal domain"/>
    <property type="match status" value="1"/>
</dbReference>
<evidence type="ECO:0000313" key="8">
    <source>
        <dbReference type="EMBL" id="CAF2064289.1"/>
    </source>
</evidence>
<keyword evidence="5" id="KW-0342">GTP-binding</keyword>
<dbReference type="InterPro" id="IPR054696">
    <property type="entry name" value="GTP-eEF1A_C"/>
</dbReference>
<dbReference type="Pfam" id="PF22594">
    <property type="entry name" value="GTP-eEF1A_C"/>
    <property type="match status" value="1"/>
</dbReference>
<accession>A0A816QUE2</accession>
<keyword evidence="4" id="KW-0648">Protein biosynthesis</keyword>
<dbReference type="InterPro" id="IPR009000">
    <property type="entry name" value="Transl_B-barrel_sf"/>
</dbReference>
<comment type="similarity">
    <text evidence="1">Belongs to the TRAFAC class translation factor GTPase superfamily. Classic translation factor GTPase family. EF-Tu/EF-1A subfamily.</text>
</comment>
<reference evidence="8" key="1">
    <citation type="submission" date="2021-02" db="EMBL/GenBank/DDBJ databases">
        <authorList>
            <person name="Nowell W R."/>
        </authorList>
    </citation>
    <scope>NUCLEOTIDE SEQUENCE</scope>
</reference>
<dbReference type="PANTHER" id="PTHR44830:SF1">
    <property type="entry name" value="TR-TYPE G DOMAIN-CONTAINING PROTEIN"/>
    <property type="match status" value="1"/>
</dbReference>
<evidence type="ECO:0000313" key="10">
    <source>
        <dbReference type="Proteomes" id="UP000663856"/>
    </source>
</evidence>
<dbReference type="GO" id="GO:0005525">
    <property type="term" value="F:GTP binding"/>
    <property type="evidence" value="ECO:0007669"/>
    <property type="project" value="UniProtKB-KW"/>
</dbReference>
<feature type="domain" description="GTP-eEF1A C-terminal" evidence="7">
    <location>
        <begin position="133"/>
        <end position="231"/>
    </location>
</feature>
<evidence type="ECO:0000313" key="11">
    <source>
        <dbReference type="Proteomes" id="UP000663866"/>
    </source>
</evidence>
<protein>
    <recommendedName>
        <fullName evidence="12">Translation elongation factor EFTu-like domain-containing protein</fullName>
    </recommendedName>
</protein>
<evidence type="ECO:0000256" key="4">
    <source>
        <dbReference type="ARBA" id="ARBA00022917"/>
    </source>
</evidence>
<evidence type="ECO:0000313" key="9">
    <source>
        <dbReference type="EMBL" id="CAF3836021.1"/>
    </source>
</evidence>
<evidence type="ECO:0000256" key="5">
    <source>
        <dbReference type="ARBA" id="ARBA00023134"/>
    </source>
</evidence>
<keyword evidence="2" id="KW-0547">Nucleotide-binding</keyword>
<dbReference type="AlphaFoldDB" id="A0A816QUE2"/>